<name>A0ABT0TEU9_9FLAO</name>
<feature type="transmembrane region" description="Helical" evidence="1">
    <location>
        <begin position="123"/>
        <end position="142"/>
    </location>
</feature>
<evidence type="ECO:0000256" key="1">
    <source>
        <dbReference type="SAM" id="Phobius"/>
    </source>
</evidence>
<evidence type="ECO:0008006" key="4">
    <source>
        <dbReference type="Google" id="ProtNLM"/>
    </source>
</evidence>
<proteinExistence type="predicted"/>
<keyword evidence="3" id="KW-1185">Reference proteome</keyword>
<protein>
    <recommendedName>
        <fullName evidence="4">DUF1129 family protein</fullName>
    </recommendedName>
</protein>
<organism evidence="2 3">
    <name type="scientific">Flavobacterium fragile</name>
    <dbReference type="NCBI Taxonomy" id="2949085"/>
    <lineage>
        <taxon>Bacteria</taxon>
        <taxon>Pseudomonadati</taxon>
        <taxon>Bacteroidota</taxon>
        <taxon>Flavobacteriia</taxon>
        <taxon>Flavobacteriales</taxon>
        <taxon>Flavobacteriaceae</taxon>
        <taxon>Flavobacterium</taxon>
    </lineage>
</organism>
<feature type="transmembrane region" description="Helical" evidence="1">
    <location>
        <begin position="89"/>
        <end position="111"/>
    </location>
</feature>
<gene>
    <name evidence="2" type="ORF">NAT47_03630</name>
</gene>
<sequence>MKLTVEQIDKIDVVLDKLGLDFLDFKLEIKDHIACEVEEEIEMNQSDFNSAFILVLERWESKLVLTESLLISNKRSFPKIVIDQLFKRFLIYNITLAVSILFGVLIYINFLKDFVNDSLYVNFFNWIFISCFLIFSAFKLIIYFKKIKTSYSYMFNQNFWLFTLYFVFVFLWDTSFMSVLTFLVLIAISPFLMYSFYKHQHFVKKYQLL</sequence>
<comment type="caution">
    <text evidence="2">The sequence shown here is derived from an EMBL/GenBank/DDBJ whole genome shotgun (WGS) entry which is preliminary data.</text>
</comment>
<dbReference type="EMBL" id="JAMLJN010000002">
    <property type="protein sequence ID" value="MCL9769499.1"/>
    <property type="molecule type" value="Genomic_DNA"/>
</dbReference>
<evidence type="ECO:0000313" key="3">
    <source>
        <dbReference type="Proteomes" id="UP001203342"/>
    </source>
</evidence>
<accession>A0ABT0TEU9</accession>
<keyword evidence="1" id="KW-0812">Transmembrane</keyword>
<feature type="transmembrane region" description="Helical" evidence="1">
    <location>
        <begin position="154"/>
        <end position="172"/>
    </location>
</feature>
<evidence type="ECO:0000313" key="2">
    <source>
        <dbReference type="EMBL" id="MCL9769499.1"/>
    </source>
</evidence>
<keyword evidence="1" id="KW-1133">Transmembrane helix</keyword>
<dbReference type="Proteomes" id="UP001203342">
    <property type="component" value="Unassembled WGS sequence"/>
</dbReference>
<feature type="transmembrane region" description="Helical" evidence="1">
    <location>
        <begin position="178"/>
        <end position="197"/>
    </location>
</feature>
<dbReference type="RefSeq" id="WP_250580375.1">
    <property type="nucleotide sequence ID" value="NZ_JAMLJN010000002.1"/>
</dbReference>
<keyword evidence="1" id="KW-0472">Membrane</keyword>
<reference evidence="2 3" key="1">
    <citation type="submission" date="2022-05" db="EMBL/GenBank/DDBJ databases">
        <title>Flavobacterium sp., isolated from activated sludge.</title>
        <authorList>
            <person name="Ran Q."/>
        </authorList>
    </citation>
    <scope>NUCLEOTIDE SEQUENCE [LARGE SCALE GENOMIC DNA]</scope>
    <source>
        <strain evidence="2 3">HXWNR69</strain>
    </source>
</reference>